<evidence type="ECO:0000256" key="1">
    <source>
        <dbReference type="SAM" id="SignalP"/>
    </source>
</evidence>
<organism evidence="2 3">
    <name type="scientific">Marchantia polymorpha subsp. ruderalis</name>
    <dbReference type="NCBI Taxonomy" id="1480154"/>
    <lineage>
        <taxon>Eukaryota</taxon>
        <taxon>Viridiplantae</taxon>
        <taxon>Streptophyta</taxon>
        <taxon>Embryophyta</taxon>
        <taxon>Marchantiophyta</taxon>
        <taxon>Marchantiopsida</taxon>
        <taxon>Marchantiidae</taxon>
        <taxon>Marchantiales</taxon>
        <taxon>Marchantiaceae</taxon>
        <taxon>Marchantia</taxon>
    </lineage>
</organism>
<evidence type="ECO:0008006" key="4">
    <source>
        <dbReference type="Google" id="ProtNLM"/>
    </source>
</evidence>
<dbReference type="Proteomes" id="UP000077202">
    <property type="component" value="Unassembled WGS sequence"/>
</dbReference>
<keyword evidence="3" id="KW-1185">Reference proteome</keyword>
<keyword evidence="1" id="KW-0732">Signal</keyword>
<comment type="caution">
    <text evidence="2">The sequence shown here is derived from an EMBL/GenBank/DDBJ whole genome shotgun (WGS) entry which is preliminary data.</text>
</comment>
<feature type="signal peptide" evidence="1">
    <location>
        <begin position="1"/>
        <end position="19"/>
    </location>
</feature>
<sequence>MTSVPRLCLVSLFTTENLSVLFFWQCLQKQQKNKRQQKEKQIAAVHSKMATITVSSLLNSDGHSLLLSRSSLTKLRASSQHHGAHFRRSKREKLIRVALPTSVKKNVGGEDEFHEECQADFCKGWTDGNGMPAQRLVSQFDGLSVAISDRVEMHSILAQQRDNWNRLLHNTITFTSVSAAVASSLNGAATAQGLQLVAIILGTGAAALMTLVSKFQPSQLAEEQRHAARFFKRLGAEVEATLDVDPRLREEASAYWEQSVGTLHALDRAFPLPLTPIVVEKFPKHVCPSQLSGELGLSRPEVEESSQSPSNGWTSSVVEDLKHTANLLHDSDVPEYVNLANNAKIINLILSIVSPLLATAGVALNMASCPSVAAAVTLGSLFAHTLAQALQMGAVYEVYRNCAGYYADVEKSIERVLRLPVHQRQDAGIFLHKTSMLLGRTPGVTPIAGISDKKAGTLF</sequence>
<name>A0A176VQG5_MARPO</name>
<dbReference type="AlphaFoldDB" id="A0A176VQG5"/>
<proteinExistence type="predicted"/>
<gene>
    <name evidence="2" type="ORF">AXG93_1953s1100</name>
</gene>
<accession>A0A176VQG5</accession>
<reference evidence="2" key="1">
    <citation type="submission" date="2016-03" db="EMBL/GenBank/DDBJ databases">
        <title>Mechanisms controlling the formation of the plant cell surface in tip-growing cells are functionally conserved among land plants.</title>
        <authorList>
            <person name="Honkanen S."/>
            <person name="Jones V.A."/>
            <person name="Morieri G."/>
            <person name="Champion C."/>
            <person name="Hetherington A.J."/>
            <person name="Kelly S."/>
            <person name="Saint-Marcoux D."/>
            <person name="Proust H."/>
            <person name="Prescott H."/>
            <person name="Dolan L."/>
        </authorList>
    </citation>
    <scope>NUCLEOTIDE SEQUENCE [LARGE SCALE GENOMIC DNA]</scope>
    <source>
        <tissue evidence="2">Whole gametophyte</tissue>
    </source>
</reference>
<evidence type="ECO:0000313" key="3">
    <source>
        <dbReference type="Proteomes" id="UP000077202"/>
    </source>
</evidence>
<dbReference type="PANTHER" id="PTHR33358">
    <property type="entry name" value="F-BOX PROTEIN WITH A DOMAIN PROTEIN"/>
    <property type="match status" value="1"/>
</dbReference>
<dbReference type="PANTHER" id="PTHR33358:SF12">
    <property type="entry name" value="F-BOX PROTEIN WITH A DOMAIN PROTEIN"/>
    <property type="match status" value="1"/>
</dbReference>
<dbReference type="EMBL" id="LVLJ01002920">
    <property type="protein sequence ID" value="OAE23150.1"/>
    <property type="molecule type" value="Genomic_DNA"/>
</dbReference>
<dbReference type="InterPro" id="IPR027949">
    <property type="entry name" value="Chloroplast_duf"/>
</dbReference>
<evidence type="ECO:0000313" key="2">
    <source>
        <dbReference type="EMBL" id="OAE23150.1"/>
    </source>
</evidence>
<dbReference type="Pfam" id="PF14476">
    <property type="entry name" value="Chloroplast_duf"/>
    <property type="match status" value="1"/>
</dbReference>
<feature type="chain" id="PRO_5008052015" description="F-box protein" evidence="1">
    <location>
        <begin position="20"/>
        <end position="459"/>
    </location>
</feature>
<protein>
    <recommendedName>
        <fullName evidence="4">F-box protein</fullName>
    </recommendedName>
</protein>